<evidence type="ECO:0000313" key="3">
    <source>
        <dbReference type="Proteomes" id="UP000828390"/>
    </source>
</evidence>
<dbReference type="AlphaFoldDB" id="A0A9D4D7X1"/>
<name>A0A9D4D7X1_DREPO</name>
<feature type="region of interest" description="Disordered" evidence="1">
    <location>
        <begin position="1"/>
        <end position="94"/>
    </location>
</feature>
<dbReference type="EMBL" id="JAIWYP010000011">
    <property type="protein sequence ID" value="KAH3739684.1"/>
    <property type="molecule type" value="Genomic_DNA"/>
</dbReference>
<accession>A0A9D4D7X1</accession>
<dbReference type="Proteomes" id="UP000828390">
    <property type="component" value="Unassembled WGS sequence"/>
</dbReference>
<protein>
    <submittedName>
        <fullName evidence="2">Uncharacterized protein</fullName>
    </submittedName>
</protein>
<evidence type="ECO:0000256" key="1">
    <source>
        <dbReference type="SAM" id="MobiDB-lite"/>
    </source>
</evidence>
<keyword evidence="3" id="KW-1185">Reference proteome</keyword>
<proteinExistence type="predicted"/>
<sequence>MNLRGVRIHQAKSACGQKATQKQRTSLILGETQEDTSQEATHKTRDLSADEMLSDSTQISDESQIDPLLDLLQTQDDPEPVKEVPHKTPPATPE</sequence>
<feature type="compositionally biased region" description="Basic residues" evidence="1">
    <location>
        <begin position="1"/>
        <end position="10"/>
    </location>
</feature>
<evidence type="ECO:0000313" key="2">
    <source>
        <dbReference type="EMBL" id="KAH3739684.1"/>
    </source>
</evidence>
<comment type="caution">
    <text evidence="2">The sequence shown here is derived from an EMBL/GenBank/DDBJ whole genome shotgun (WGS) entry which is preliminary data.</text>
</comment>
<feature type="compositionally biased region" description="Low complexity" evidence="1">
    <location>
        <begin position="66"/>
        <end position="75"/>
    </location>
</feature>
<gene>
    <name evidence="2" type="ORF">DPMN_046340</name>
</gene>
<organism evidence="2 3">
    <name type="scientific">Dreissena polymorpha</name>
    <name type="common">Zebra mussel</name>
    <name type="synonym">Mytilus polymorpha</name>
    <dbReference type="NCBI Taxonomy" id="45954"/>
    <lineage>
        <taxon>Eukaryota</taxon>
        <taxon>Metazoa</taxon>
        <taxon>Spiralia</taxon>
        <taxon>Lophotrochozoa</taxon>
        <taxon>Mollusca</taxon>
        <taxon>Bivalvia</taxon>
        <taxon>Autobranchia</taxon>
        <taxon>Heteroconchia</taxon>
        <taxon>Euheterodonta</taxon>
        <taxon>Imparidentia</taxon>
        <taxon>Neoheterodontei</taxon>
        <taxon>Myida</taxon>
        <taxon>Dreissenoidea</taxon>
        <taxon>Dreissenidae</taxon>
        <taxon>Dreissena</taxon>
    </lineage>
</organism>
<reference evidence="2" key="2">
    <citation type="submission" date="2020-11" db="EMBL/GenBank/DDBJ databases">
        <authorList>
            <person name="McCartney M.A."/>
            <person name="Auch B."/>
            <person name="Kono T."/>
            <person name="Mallez S."/>
            <person name="Becker A."/>
            <person name="Gohl D.M."/>
            <person name="Silverstein K.A.T."/>
            <person name="Koren S."/>
            <person name="Bechman K.B."/>
            <person name="Herman A."/>
            <person name="Abrahante J.E."/>
            <person name="Garbe J."/>
        </authorList>
    </citation>
    <scope>NUCLEOTIDE SEQUENCE</scope>
    <source>
        <strain evidence="2">Duluth1</strain>
        <tissue evidence="2">Whole animal</tissue>
    </source>
</reference>
<reference evidence="2" key="1">
    <citation type="journal article" date="2019" name="bioRxiv">
        <title>The Genome of the Zebra Mussel, Dreissena polymorpha: A Resource for Invasive Species Research.</title>
        <authorList>
            <person name="McCartney M.A."/>
            <person name="Auch B."/>
            <person name="Kono T."/>
            <person name="Mallez S."/>
            <person name="Zhang Y."/>
            <person name="Obille A."/>
            <person name="Becker A."/>
            <person name="Abrahante J.E."/>
            <person name="Garbe J."/>
            <person name="Badalamenti J.P."/>
            <person name="Herman A."/>
            <person name="Mangelson H."/>
            <person name="Liachko I."/>
            <person name="Sullivan S."/>
            <person name="Sone E.D."/>
            <person name="Koren S."/>
            <person name="Silverstein K.A.T."/>
            <person name="Beckman K.B."/>
            <person name="Gohl D.M."/>
        </authorList>
    </citation>
    <scope>NUCLEOTIDE SEQUENCE</scope>
    <source>
        <strain evidence="2">Duluth1</strain>
        <tissue evidence="2">Whole animal</tissue>
    </source>
</reference>